<name>A0A2Z6B144_9BACT</name>
<accession>A0A2Z6B144</accession>
<gene>
    <name evidence="1" type="ORF">DFE_2424</name>
</gene>
<dbReference type="OrthoDB" id="9878072at2"/>
<sequence>MKAPAPQIRIKRFPIDPQLAFYRLSIEDSVRTDLLALLVERIQAQLADATSETKVNLTADGGAFIMAFLPDKRPLSKQDVQALTDAAVHEHIKEHQ</sequence>
<reference evidence="1 2" key="1">
    <citation type="journal article" date="2018" name="Sci. Adv.">
        <title>Multi-heme cytochromes provide a pathway for survival in energy-limited environments.</title>
        <authorList>
            <person name="Deng X."/>
            <person name="Dohmae N."/>
            <person name="Nealson K.H."/>
            <person name="Hashimoto K."/>
            <person name="Okamoto A."/>
        </authorList>
    </citation>
    <scope>NUCLEOTIDE SEQUENCE [LARGE SCALE GENOMIC DNA]</scope>
    <source>
        <strain evidence="1 2">IS5</strain>
    </source>
</reference>
<dbReference type="AlphaFoldDB" id="A0A2Z6B144"/>
<dbReference type="EMBL" id="AP017378">
    <property type="protein sequence ID" value="BBD09150.1"/>
    <property type="molecule type" value="Genomic_DNA"/>
</dbReference>
<protein>
    <submittedName>
        <fullName evidence="1">Diguanylate cyclase</fullName>
    </submittedName>
</protein>
<evidence type="ECO:0000313" key="1">
    <source>
        <dbReference type="EMBL" id="BBD09150.1"/>
    </source>
</evidence>
<dbReference type="Proteomes" id="UP000269883">
    <property type="component" value="Chromosome"/>
</dbReference>
<evidence type="ECO:0000313" key="2">
    <source>
        <dbReference type="Proteomes" id="UP000269883"/>
    </source>
</evidence>
<organism evidence="1 2">
    <name type="scientific">Desulfovibrio ferrophilus</name>
    <dbReference type="NCBI Taxonomy" id="241368"/>
    <lineage>
        <taxon>Bacteria</taxon>
        <taxon>Pseudomonadati</taxon>
        <taxon>Thermodesulfobacteriota</taxon>
        <taxon>Desulfovibrionia</taxon>
        <taxon>Desulfovibrionales</taxon>
        <taxon>Desulfovibrionaceae</taxon>
        <taxon>Desulfovibrio</taxon>
    </lineage>
</organism>
<keyword evidence="2" id="KW-1185">Reference proteome</keyword>
<dbReference type="RefSeq" id="WP_126379880.1">
    <property type="nucleotide sequence ID" value="NZ_AP017378.1"/>
</dbReference>
<dbReference type="KEGG" id="dfl:DFE_2424"/>
<proteinExistence type="predicted"/>